<dbReference type="KEGG" id="mmai:sS8_4778"/>
<proteinExistence type="predicted"/>
<accession>A0A250L0D3</accession>
<evidence type="ECO:0000313" key="3">
    <source>
        <dbReference type="Proteomes" id="UP000266313"/>
    </source>
</evidence>
<evidence type="ECO:0000256" key="1">
    <source>
        <dbReference type="SAM" id="Coils"/>
    </source>
</evidence>
<dbReference type="AlphaFoldDB" id="A0A250L0D3"/>
<sequence>MKFPSRAAALVVLFAITGCADFRSKVHGDTASQTSEQKYASYALEDLLGFAADIARMPPAERLSECQQLLQDYRVDRSLGVRLHVFFAQAVTEACGDIRNAIGIADASLAELHDERLKSLLIYQKEILSRIDTEIERRKSSERQVSHTVSKEKKVHRQLKTQESELKELQEKLDALKAIEQRLDEPKIGQ</sequence>
<keyword evidence="3" id="KW-1185">Reference proteome</keyword>
<dbReference type="OrthoDB" id="5567797at2"/>
<dbReference type="RefSeq" id="WP_145986655.1">
    <property type="nucleotide sequence ID" value="NZ_AP017928.1"/>
</dbReference>
<keyword evidence="1" id="KW-0175">Coiled coil</keyword>
<evidence type="ECO:0000313" key="2">
    <source>
        <dbReference type="EMBL" id="BBA36701.1"/>
    </source>
</evidence>
<protein>
    <submittedName>
        <fullName evidence="2">Surface protein-related protein</fullName>
    </submittedName>
</protein>
<dbReference type="PROSITE" id="PS51257">
    <property type="entry name" value="PROKAR_LIPOPROTEIN"/>
    <property type="match status" value="1"/>
</dbReference>
<dbReference type="EMBL" id="AP017928">
    <property type="protein sequence ID" value="BBA36701.1"/>
    <property type="molecule type" value="Genomic_DNA"/>
</dbReference>
<name>A0A250L0D3_9GAMM</name>
<dbReference type="Proteomes" id="UP000266313">
    <property type="component" value="Chromosome"/>
</dbReference>
<organism evidence="2 3">
    <name type="scientific">Methylocaldum marinum</name>
    <dbReference type="NCBI Taxonomy" id="1432792"/>
    <lineage>
        <taxon>Bacteria</taxon>
        <taxon>Pseudomonadati</taxon>
        <taxon>Pseudomonadota</taxon>
        <taxon>Gammaproteobacteria</taxon>
        <taxon>Methylococcales</taxon>
        <taxon>Methylococcaceae</taxon>
        <taxon>Methylocaldum</taxon>
    </lineage>
</organism>
<feature type="coiled-coil region" evidence="1">
    <location>
        <begin position="152"/>
        <end position="182"/>
    </location>
</feature>
<gene>
    <name evidence="2" type="ORF">sS8_4778</name>
</gene>
<reference evidence="2 3" key="1">
    <citation type="submission" date="2016-12" db="EMBL/GenBank/DDBJ databases">
        <title>Genome sequencing of Methylocaldum marinum.</title>
        <authorList>
            <person name="Takeuchi M."/>
            <person name="Kamagata Y."/>
            <person name="Hiraoka S."/>
            <person name="Oshima K."/>
            <person name="Hattori M."/>
            <person name="Iwasaki W."/>
        </authorList>
    </citation>
    <scope>NUCLEOTIDE SEQUENCE [LARGE SCALE GENOMIC DNA]</scope>
    <source>
        <strain evidence="2 3">S8</strain>
    </source>
</reference>